<accession>A0A165EWD6</accession>
<evidence type="ECO:0000256" key="1">
    <source>
        <dbReference type="SAM" id="SignalP"/>
    </source>
</evidence>
<reference evidence="2 3" key="1">
    <citation type="journal article" date="2016" name="Mol. Biol. Evol.">
        <title>Comparative Genomics of Early-Diverging Mushroom-Forming Fungi Provides Insights into the Origins of Lignocellulose Decay Capabilities.</title>
        <authorList>
            <person name="Nagy L.G."/>
            <person name="Riley R."/>
            <person name="Tritt A."/>
            <person name="Adam C."/>
            <person name="Daum C."/>
            <person name="Floudas D."/>
            <person name="Sun H."/>
            <person name="Yadav J.S."/>
            <person name="Pangilinan J."/>
            <person name="Larsson K.H."/>
            <person name="Matsuura K."/>
            <person name="Barry K."/>
            <person name="Labutti K."/>
            <person name="Kuo R."/>
            <person name="Ohm R.A."/>
            <person name="Bhattacharya S.S."/>
            <person name="Shirouzu T."/>
            <person name="Yoshinaga Y."/>
            <person name="Martin F.M."/>
            <person name="Grigoriev I.V."/>
            <person name="Hibbett D.S."/>
        </authorList>
    </citation>
    <scope>NUCLEOTIDE SEQUENCE [LARGE SCALE GENOMIC DNA]</scope>
    <source>
        <strain evidence="2 3">HHB12733</strain>
    </source>
</reference>
<gene>
    <name evidence="2" type="ORF">CALCODRAFT_498425</name>
</gene>
<evidence type="ECO:0000313" key="3">
    <source>
        <dbReference type="Proteomes" id="UP000076842"/>
    </source>
</evidence>
<dbReference type="InParanoid" id="A0A165EWD6"/>
<dbReference type="Proteomes" id="UP000076842">
    <property type="component" value="Unassembled WGS sequence"/>
</dbReference>
<keyword evidence="1" id="KW-0732">Signal</keyword>
<sequence length="99" mass="11444">MEAGAFHLVLTFTLSAHCTFRVYNRAEWPATKKFLKWNIHDISSQGALDRSDEAMLIVEDLRIWKGLGTGNEKDDRWVRRQLVRVKVLEKAAKAQAEEM</sequence>
<feature type="signal peptide" evidence="1">
    <location>
        <begin position="1"/>
        <end position="15"/>
    </location>
</feature>
<organism evidence="2 3">
    <name type="scientific">Calocera cornea HHB12733</name>
    <dbReference type="NCBI Taxonomy" id="1353952"/>
    <lineage>
        <taxon>Eukaryota</taxon>
        <taxon>Fungi</taxon>
        <taxon>Dikarya</taxon>
        <taxon>Basidiomycota</taxon>
        <taxon>Agaricomycotina</taxon>
        <taxon>Dacrymycetes</taxon>
        <taxon>Dacrymycetales</taxon>
        <taxon>Dacrymycetaceae</taxon>
        <taxon>Calocera</taxon>
    </lineage>
</organism>
<name>A0A165EWD6_9BASI</name>
<dbReference type="EMBL" id="KV423991">
    <property type="protein sequence ID" value="KZT55660.1"/>
    <property type="molecule type" value="Genomic_DNA"/>
</dbReference>
<feature type="non-terminal residue" evidence="2">
    <location>
        <position position="1"/>
    </location>
</feature>
<dbReference type="OrthoDB" id="3419629at2759"/>
<evidence type="ECO:0000313" key="2">
    <source>
        <dbReference type="EMBL" id="KZT55660.1"/>
    </source>
</evidence>
<keyword evidence="3" id="KW-1185">Reference proteome</keyword>
<proteinExistence type="predicted"/>
<protein>
    <submittedName>
        <fullName evidence="2">Uncharacterized protein</fullName>
    </submittedName>
</protein>
<dbReference type="AlphaFoldDB" id="A0A165EWD6"/>
<feature type="chain" id="PRO_5012204379" evidence="1">
    <location>
        <begin position="16"/>
        <end position="99"/>
    </location>
</feature>